<reference evidence="4 5" key="1">
    <citation type="submission" date="2016-09" db="EMBL/GenBank/DDBJ databases">
        <title>Extensive genetic diversity and differential bi-allelic expression allows diatom success in the polar Southern Ocean.</title>
        <authorList>
            <consortium name="DOE Joint Genome Institute"/>
            <person name="Mock T."/>
            <person name="Otillar R.P."/>
            <person name="Strauss J."/>
            <person name="Dupont C."/>
            <person name="Frickenhaus S."/>
            <person name="Maumus F."/>
            <person name="Mcmullan M."/>
            <person name="Sanges R."/>
            <person name="Schmutz J."/>
            <person name="Toseland A."/>
            <person name="Valas R."/>
            <person name="Veluchamy A."/>
            <person name="Ward B.J."/>
            <person name="Allen A."/>
            <person name="Barry K."/>
            <person name="Falciatore A."/>
            <person name="Ferrante M."/>
            <person name="Fortunato A.E."/>
            <person name="Gloeckner G."/>
            <person name="Gruber A."/>
            <person name="Hipkin R."/>
            <person name="Janech M."/>
            <person name="Kroth P."/>
            <person name="Leese F."/>
            <person name="Lindquist E."/>
            <person name="Lyon B.R."/>
            <person name="Martin J."/>
            <person name="Mayer C."/>
            <person name="Parker M."/>
            <person name="Quesneville H."/>
            <person name="Raymond J."/>
            <person name="Uhlig C."/>
            <person name="Valentin K.U."/>
            <person name="Worden A.Z."/>
            <person name="Armbrust E.V."/>
            <person name="Bowler C."/>
            <person name="Green B."/>
            <person name="Moulton V."/>
            <person name="Van Oosterhout C."/>
            <person name="Grigoriev I."/>
        </authorList>
    </citation>
    <scope>NUCLEOTIDE SEQUENCE [LARGE SCALE GENOMIC DNA]</scope>
    <source>
        <strain evidence="4 5">CCMP1102</strain>
    </source>
</reference>
<dbReference type="PRINTS" id="PR00420">
    <property type="entry name" value="RNGMNOXGNASE"/>
</dbReference>
<organism evidence="4 5">
    <name type="scientific">Fragilariopsis cylindrus CCMP1102</name>
    <dbReference type="NCBI Taxonomy" id="635003"/>
    <lineage>
        <taxon>Eukaryota</taxon>
        <taxon>Sar</taxon>
        <taxon>Stramenopiles</taxon>
        <taxon>Ochrophyta</taxon>
        <taxon>Bacillariophyta</taxon>
        <taxon>Bacillariophyceae</taxon>
        <taxon>Bacillariophycidae</taxon>
        <taxon>Bacillariales</taxon>
        <taxon>Bacillariaceae</taxon>
        <taxon>Fragilariopsis</taxon>
    </lineage>
</organism>
<dbReference type="InterPro" id="IPR002938">
    <property type="entry name" value="FAD-bd"/>
</dbReference>
<dbReference type="InParanoid" id="A0A1E7EZQ7"/>
<dbReference type="EMBL" id="KV784368">
    <property type="protein sequence ID" value="OEU11336.1"/>
    <property type="molecule type" value="Genomic_DNA"/>
</dbReference>
<dbReference type="SUPFAM" id="SSF51905">
    <property type="entry name" value="FAD/NAD(P)-binding domain"/>
    <property type="match status" value="1"/>
</dbReference>
<dbReference type="Pfam" id="PF01494">
    <property type="entry name" value="FAD_binding_3"/>
    <property type="match status" value="1"/>
</dbReference>
<dbReference type="OrthoDB" id="655030at2759"/>
<sequence length="384" mass="42890">MGDDTSIAVFERSSSLRKIGGQVGLFAPAFQAMNCLDPSGDLSSAIVDAGVQRTMFRLLDMEGTVVSETPEEKTKDMVAIPWFKLQRVLLDAFTTLEEQNKNEDVLLSFRNGHQYRAKIVIGADGNLSRVRSTLFEEEDTIPEYSGSCVWRMFLSGEYDGINAGECNVWTGDGKVLTVQKMGSGDDCRLYVSGLAGWPKDQLNVLDRKRYIGSEDGEDSGGSTNNEDRIERFLKTFEDFPPKLLDFVKQFHDTASILEHPVYFRPVGREWGKGRVTLVGDAAHMIPPNMAMGTPLAFEDSVSLAHSIRTHGLSNRALRAYEKERQPRVNQIAYKTIKNAGSYYTDKDDDANPFKINDDDKAFYESLMNFKQEPIPTSTGTVSNN</sequence>
<dbReference type="InterPro" id="IPR050493">
    <property type="entry name" value="FAD-dep_Monooxygenase_BioMet"/>
</dbReference>
<dbReference type="Proteomes" id="UP000095751">
    <property type="component" value="Unassembled WGS sequence"/>
</dbReference>
<keyword evidence="2" id="KW-0503">Monooxygenase</keyword>
<evidence type="ECO:0000313" key="4">
    <source>
        <dbReference type="EMBL" id="OEU11336.1"/>
    </source>
</evidence>
<gene>
    <name evidence="4" type="ORF">FRACYDRAFT_245646</name>
</gene>
<evidence type="ECO:0000256" key="1">
    <source>
        <dbReference type="ARBA" id="ARBA00023002"/>
    </source>
</evidence>
<name>A0A1E7EZQ7_9STRA</name>
<dbReference type="InterPro" id="IPR036188">
    <property type="entry name" value="FAD/NAD-bd_sf"/>
</dbReference>
<dbReference type="PANTHER" id="PTHR13789:SF309">
    <property type="entry name" value="PUTATIVE (AFU_ORTHOLOGUE AFUA_6G14510)-RELATED"/>
    <property type="match status" value="1"/>
</dbReference>
<accession>A0A1E7EZQ7</accession>
<dbReference type="Gene3D" id="3.50.50.60">
    <property type="entry name" value="FAD/NAD(P)-binding domain"/>
    <property type="match status" value="1"/>
</dbReference>
<protein>
    <submittedName>
        <fullName evidence="4">FAD/NAD(P)-binding domain-containing protein</fullName>
    </submittedName>
</protein>
<dbReference type="PANTHER" id="PTHR13789">
    <property type="entry name" value="MONOOXYGENASE"/>
    <property type="match status" value="1"/>
</dbReference>
<evidence type="ECO:0000256" key="2">
    <source>
        <dbReference type="ARBA" id="ARBA00023033"/>
    </source>
</evidence>
<evidence type="ECO:0000259" key="3">
    <source>
        <dbReference type="Pfam" id="PF01494"/>
    </source>
</evidence>
<dbReference type="GO" id="GO:0071949">
    <property type="term" value="F:FAD binding"/>
    <property type="evidence" value="ECO:0007669"/>
    <property type="project" value="InterPro"/>
</dbReference>
<dbReference type="AlphaFoldDB" id="A0A1E7EZQ7"/>
<dbReference type="GO" id="GO:0004497">
    <property type="term" value="F:monooxygenase activity"/>
    <property type="evidence" value="ECO:0007669"/>
    <property type="project" value="UniProtKB-KW"/>
</dbReference>
<keyword evidence="5" id="KW-1185">Reference proteome</keyword>
<feature type="domain" description="FAD-binding" evidence="3">
    <location>
        <begin position="268"/>
        <end position="332"/>
    </location>
</feature>
<dbReference type="KEGG" id="fcy:FRACYDRAFT_245646"/>
<keyword evidence="1" id="KW-0560">Oxidoreductase</keyword>
<proteinExistence type="predicted"/>
<evidence type="ECO:0000313" key="5">
    <source>
        <dbReference type="Proteomes" id="UP000095751"/>
    </source>
</evidence>